<dbReference type="Proteomes" id="UP000184073">
    <property type="component" value="Unassembled WGS sequence"/>
</dbReference>
<dbReference type="RefSeq" id="XP_040673881.1">
    <property type="nucleotide sequence ID" value="XM_040818587.1"/>
</dbReference>
<dbReference type="STRING" id="1036611.A0A1L9Q2Z3"/>
<evidence type="ECO:0000313" key="1">
    <source>
        <dbReference type="EMBL" id="OJJ08119.1"/>
    </source>
</evidence>
<dbReference type="SUPFAM" id="SSF54909">
    <property type="entry name" value="Dimeric alpha+beta barrel"/>
    <property type="match status" value="1"/>
</dbReference>
<dbReference type="Gene3D" id="3.30.70.1060">
    <property type="entry name" value="Dimeric alpha+beta barrel"/>
    <property type="match status" value="1"/>
</dbReference>
<dbReference type="EMBL" id="KV878139">
    <property type="protein sequence ID" value="OJJ08119.1"/>
    <property type="molecule type" value="Genomic_DNA"/>
</dbReference>
<reference evidence="2" key="1">
    <citation type="journal article" date="2017" name="Genome Biol.">
        <title>Comparative genomics reveals high biological diversity and specific adaptations in the industrially and medically important fungal genus Aspergillus.</title>
        <authorList>
            <person name="de Vries R.P."/>
            <person name="Riley R."/>
            <person name="Wiebenga A."/>
            <person name="Aguilar-Osorio G."/>
            <person name="Amillis S."/>
            <person name="Uchima C.A."/>
            <person name="Anderluh G."/>
            <person name="Asadollahi M."/>
            <person name="Askin M."/>
            <person name="Barry K."/>
            <person name="Battaglia E."/>
            <person name="Bayram O."/>
            <person name="Benocci T."/>
            <person name="Braus-Stromeyer S.A."/>
            <person name="Caldana C."/>
            <person name="Canovas D."/>
            <person name="Cerqueira G.C."/>
            <person name="Chen F."/>
            <person name="Chen W."/>
            <person name="Choi C."/>
            <person name="Clum A."/>
            <person name="Dos Santos R.A."/>
            <person name="Damasio A.R."/>
            <person name="Diallinas G."/>
            <person name="Emri T."/>
            <person name="Fekete E."/>
            <person name="Flipphi M."/>
            <person name="Freyberg S."/>
            <person name="Gallo A."/>
            <person name="Gournas C."/>
            <person name="Habgood R."/>
            <person name="Hainaut M."/>
            <person name="Harispe M.L."/>
            <person name="Henrissat B."/>
            <person name="Hilden K.S."/>
            <person name="Hope R."/>
            <person name="Hossain A."/>
            <person name="Karabika E."/>
            <person name="Karaffa L."/>
            <person name="Karanyi Z."/>
            <person name="Krasevec N."/>
            <person name="Kuo A."/>
            <person name="Kusch H."/>
            <person name="LaButti K."/>
            <person name="Lagendijk E.L."/>
            <person name="Lapidus A."/>
            <person name="Levasseur A."/>
            <person name="Lindquist E."/>
            <person name="Lipzen A."/>
            <person name="Logrieco A.F."/>
            <person name="MacCabe A."/>
            <person name="Maekelae M.R."/>
            <person name="Malavazi I."/>
            <person name="Melin P."/>
            <person name="Meyer V."/>
            <person name="Mielnichuk N."/>
            <person name="Miskei M."/>
            <person name="Molnar A.P."/>
            <person name="Mule G."/>
            <person name="Ngan C.Y."/>
            <person name="Orejas M."/>
            <person name="Orosz E."/>
            <person name="Ouedraogo J.P."/>
            <person name="Overkamp K.M."/>
            <person name="Park H.-S."/>
            <person name="Perrone G."/>
            <person name="Piumi F."/>
            <person name="Punt P.J."/>
            <person name="Ram A.F."/>
            <person name="Ramon A."/>
            <person name="Rauscher S."/>
            <person name="Record E."/>
            <person name="Riano-Pachon D.M."/>
            <person name="Robert V."/>
            <person name="Roehrig J."/>
            <person name="Ruller R."/>
            <person name="Salamov A."/>
            <person name="Salih N.S."/>
            <person name="Samson R.A."/>
            <person name="Sandor E."/>
            <person name="Sanguinetti M."/>
            <person name="Schuetze T."/>
            <person name="Sepcic K."/>
            <person name="Shelest E."/>
            <person name="Sherlock G."/>
            <person name="Sophianopoulou V."/>
            <person name="Squina F.M."/>
            <person name="Sun H."/>
            <person name="Susca A."/>
            <person name="Todd R.B."/>
            <person name="Tsang A."/>
            <person name="Unkles S.E."/>
            <person name="van de Wiele N."/>
            <person name="van Rossen-Uffink D."/>
            <person name="Oliveira J.V."/>
            <person name="Vesth T.C."/>
            <person name="Visser J."/>
            <person name="Yu J.-H."/>
            <person name="Zhou M."/>
            <person name="Andersen M.R."/>
            <person name="Archer D.B."/>
            <person name="Baker S.E."/>
            <person name="Benoit I."/>
            <person name="Brakhage A.A."/>
            <person name="Braus G.H."/>
            <person name="Fischer R."/>
            <person name="Frisvad J.C."/>
            <person name="Goldman G.H."/>
            <person name="Houbraken J."/>
            <person name="Oakley B."/>
            <person name="Pocsi I."/>
            <person name="Scazzocchio C."/>
            <person name="Seiboth B."/>
            <person name="vanKuyk P.A."/>
            <person name="Wortman J."/>
            <person name="Dyer P.S."/>
            <person name="Grigoriev I.V."/>
        </authorList>
    </citation>
    <scope>NUCLEOTIDE SEQUENCE [LARGE SCALE GENOMIC DNA]</scope>
    <source>
        <strain evidence="2">CBS 583.65</strain>
    </source>
</reference>
<dbReference type="AlphaFoldDB" id="A0A1L9Q2Z3"/>
<dbReference type="InterPro" id="IPR011008">
    <property type="entry name" value="Dimeric_a/b-barrel"/>
</dbReference>
<keyword evidence="2" id="KW-1185">Reference proteome</keyword>
<dbReference type="PANTHER" id="PTHR33606:SF3">
    <property type="entry name" value="PROTEIN YCII"/>
    <property type="match status" value="1"/>
</dbReference>
<protein>
    <recommendedName>
        <fullName evidence="3">YCII-related domain-containing protein</fullName>
    </recommendedName>
</protein>
<dbReference type="PANTHER" id="PTHR33606">
    <property type="entry name" value="PROTEIN YCII"/>
    <property type="match status" value="1"/>
</dbReference>
<dbReference type="VEuPathDB" id="FungiDB:ASPVEDRAFT_89350"/>
<gene>
    <name evidence="1" type="ORF">ASPVEDRAFT_89350</name>
</gene>
<organism evidence="1 2">
    <name type="scientific">Aspergillus versicolor CBS 583.65</name>
    <dbReference type="NCBI Taxonomy" id="1036611"/>
    <lineage>
        <taxon>Eukaryota</taxon>
        <taxon>Fungi</taxon>
        <taxon>Dikarya</taxon>
        <taxon>Ascomycota</taxon>
        <taxon>Pezizomycotina</taxon>
        <taxon>Eurotiomycetes</taxon>
        <taxon>Eurotiomycetidae</taxon>
        <taxon>Eurotiales</taxon>
        <taxon>Aspergillaceae</taxon>
        <taxon>Aspergillus</taxon>
        <taxon>Aspergillus subgen. Nidulantes</taxon>
    </lineage>
</organism>
<name>A0A1L9Q2Z3_ASPVE</name>
<evidence type="ECO:0000313" key="2">
    <source>
        <dbReference type="Proteomes" id="UP000184073"/>
    </source>
</evidence>
<dbReference type="GeneID" id="63734098"/>
<dbReference type="InterPro" id="IPR051807">
    <property type="entry name" value="Sec-metab_biosynth-assoc"/>
</dbReference>
<sequence length="156" mass="17588">MPMANGIGAAHRFALQLSHLGARFASSAAAVAAAPAPAPIPASAPAAAPREWLVLFPDMPNVLDRRLEIRPRHSPNFVRLHKEQWVTWAGPIFEKHTFPGNPRRPFKGSVMVVNDVSKEQIWERLKSDPYIQERIWDLDNARVIPFVTNMRRTPKK</sequence>
<accession>A0A1L9Q2Z3</accession>
<dbReference type="OrthoDB" id="5519740at2759"/>
<proteinExistence type="predicted"/>
<evidence type="ECO:0008006" key="3">
    <source>
        <dbReference type="Google" id="ProtNLM"/>
    </source>
</evidence>